<keyword evidence="2" id="KW-1185">Reference proteome</keyword>
<comment type="caution">
    <text evidence="1">The sequence shown here is derived from an EMBL/GenBank/DDBJ whole genome shotgun (WGS) entry which is preliminary data.</text>
</comment>
<protein>
    <submittedName>
        <fullName evidence="1">Uncharacterized protein</fullName>
    </submittedName>
</protein>
<dbReference type="Proteomes" id="UP000828048">
    <property type="component" value="Chromosome 1"/>
</dbReference>
<evidence type="ECO:0000313" key="1">
    <source>
        <dbReference type="EMBL" id="KAH7843258.1"/>
    </source>
</evidence>
<gene>
    <name evidence="1" type="ORF">Vadar_014452</name>
</gene>
<proteinExistence type="predicted"/>
<name>A0ACB7XRS8_9ERIC</name>
<organism evidence="1 2">
    <name type="scientific">Vaccinium darrowii</name>
    <dbReference type="NCBI Taxonomy" id="229202"/>
    <lineage>
        <taxon>Eukaryota</taxon>
        <taxon>Viridiplantae</taxon>
        <taxon>Streptophyta</taxon>
        <taxon>Embryophyta</taxon>
        <taxon>Tracheophyta</taxon>
        <taxon>Spermatophyta</taxon>
        <taxon>Magnoliopsida</taxon>
        <taxon>eudicotyledons</taxon>
        <taxon>Gunneridae</taxon>
        <taxon>Pentapetalae</taxon>
        <taxon>asterids</taxon>
        <taxon>Ericales</taxon>
        <taxon>Ericaceae</taxon>
        <taxon>Vaccinioideae</taxon>
        <taxon>Vaccinieae</taxon>
        <taxon>Vaccinium</taxon>
    </lineage>
</organism>
<sequence length="366" mass="40415">MVITASVLSLFPSTILLNRGRGRYIPPFLSSSIRLVSQSSSAAASVAAARNTAHTNTNSGRDVKRKNVEVELQEEEEEEEENVGWIQPLKAKAVELKEKAVEFKEQAVEQAVEVVGSVKEQAVELVGSVTHAIPGPRVGRSPLPWIVAIPLAYAFVSFLIALPTALRNFNSPKAIRRSKVNKNAMLCKSIDELLEKGRDGVKPSTLEGLKQKTGFGMGAILRKYIRYALNEKPFNPDLVANIIQLRKASSLDDSQIAQILNEISRRIVKDKGPVVMDMSGYSEKGFKRKIAVQTLFGKVYYLSELTEFCSRNNSLHVKEIFGVAEEDAEKLRIHTLSKAGDLDSLEKMIDDISDSEYSPDRSSNAP</sequence>
<dbReference type="EMBL" id="CM037151">
    <property type="protein sequence ID" value="KAH7843258.1"/>
    <property type="molecule type" value="Genomic_DNA"/>
</dbReference>
<accession>A0ACB7XRS8</accession>
<reference evidence="1 2" key="1">
    <citation type="journal article" date="2021" name="Hortic Res">
        <title>High-quality reference genome and annotation aids understanding of berry development for evergreen blueberry (Vaccinium darrowii).</title>
        <authorList>
            <person name="Yu J."/>
            <person name="Hulse-Kemp A.M."/>
            <person name="Babiker E."/>
            <person name="Staton M."/>
        </authorList>
    </citation>
    <scope>NUCLEOTIDE SEQUENCE [LARGE SCALE GENOMIC DNA]</scope>
    <source>
        <strain evidence="2">cv. NJ 8807/NJ 8810</strain>
        <tissue evidence="1">Young leaf</tissue>
    </source>
</reference>
<evidence type="ECO:0000313" key="2">
    <source>
        <dbReference type="Proteomes" id="UP000828048"/>
    </source>
</evidence>